<evidence type="ECO:0000256" key="2">
    <source>
        <dbReference type="ARBA" id="ARBA00023002"/>
    </source>
</evidence>
<evidence type="ECO:0000313" key="6">
    <source>
        <dbReference type="Proteomes" id="UP000236732"/>
    </source>
</evidence>
<keyword evidence="6" id="KW-1185">Reference proteome</keyword>
<feature type="domain" description="GFO/IDH/MocA-like oxidoreductase" evidence="4">
    <location>
        <begin position="132"/>
        <end position="248"/>
    </location>
</feature>
<proteinExistence type="inferred from homology"/>
<organism evidence="5 6">
    <name type="scientific">Nonomuraea solani</name>
    <dbReference type="NCBI Taxonomy" id="1144553"/>
    <lineage>
        <taxon>Bacteria</taxon>
        <taxon>Bacillati</taxon>
        <taxon>Actinomycetota</taxon>
        <taxon>Actinomycetes</taxon>
        <taxon>Streptosporangiales</taxon>
        <taxon>Streptosporangiaceae</taxon>
        <taxon>Nonomuraea</taxon>
    </lineage>
</organism>
<dbReference type="EMBL" id="FNVT01000020">
    <property type="protein sequence ID" value="SEH01341.1"/>
    <property type="molecule type" value="Genomic_DNA"/>
</dbReference>
<dbReference type="AlphaFoldDB" id="A0A1H6EW70"/>
<dbReference type="Pfam" id="PF01408">
    <property type="entry name" value="GFO_IDH_MocA"/>
    <property type="match status" value="1"/>
</dbReference>
<reference evidence="5 6" key="1">
    <citation type="submission" date="2016-10" db="EMBL/GenBank/DDBJ databases">
        <authorList>
            <person name="de Groot N.N."/>
        </authorList>
    </citation>
    <scope>NUCLEOTIDE SEQUENCE [LARGE SCALE GENOMIC DNA]</scope>
    <source>
        <strain evidence="5 6">CGMCC 4.7037</strain>
    </source>
</reference>
<accession>A0A1H6EW70</accession>
<evidence type="ECO:0000259" key="3">
    <source>
        <dbReference type="Pfam" id="PF01408"/>
    </source>
</evidence>
<dbReference type="Proteomes" id="UP000236732">
    <property type="component" value="Unassembled WGS sequence"/>
</dbReference>
<feature type="domain" description="Gfo/Idh/MocA-like oxidoreductase N-terminal" evidence="3">
    <location>
        <begin position="6"/>
        <end position="122"/>
    </location>
</feature>
<dbReference type="SUPFAM" id="SSF55347">
    <property type="entry name" value="Glyceraldehyde-3-phosphate dehydrogenase-like, C-terminal domain"/>
    <property type="match status" value="1"/>
</dbReference>
<dbReference type="PANTHER" id="PTHR22604:SF105">
    <property type="entry name" value="TRANS-1,2-DIHYDROBENZENE-1,2-DIOL DEHYDROGENASE"/>
    <property type="match status" value="1"/>
</dbReference>
<evidence type="ECO:0000256" key="1">
    <source>
        <dbReference type="ARBA" id="ARBA00010928"/>
    </source>
</evidence>
<evidence type="ECO:0000313" key="5">
    <source>
        <dbReference type="EMBL" id="SEH01341.1"/>
    </source>
</evidence>
<protein>
    <submittedName>
        <fullName evidence="5">Predicted dehydrogenase</fullName>
    </submittedName>
</protein>
<dbReference type="InterPro" id="IPR055170">
    <property type="entry name" value="GFO_IDH_MocA-like_dom"/>
</dbReference>
<evidence type="ECO:0000259" key="4">
    <source>
        <dbReference type="Pfam" id="PF22725"/>
    </source>
</evidence>
<dbReference type="InterPro" id="IPR050984">
    <property type="entry name" value="Gfo/Idh/MocA_domain"/>
</dbReference>
<dbReference type="RefSeq" id="WP_103962443.1">
    <property type="nucleotide sequence ID" value="NZ_FNVT01000020.1"/>
</dbReference>
<comment type="similarity">
    <text evidence="1">Belongs to the Gfo/Idh/MocA family.</text>
</comment>
<gene>
    <name evidence="5" type="ORF">SAMN05444920_12045</name>
</gene>
<dbReference type="Pfam" id="PF22725">
    <property type="entry name" value="GFO_IDH_MocA_C3"/>
    <property type="match status" value="1"/>
</dbReference>
<name>A0A1H6EW70_9ACTN</name>
<dbReference type="InterPro" id="IPR036291">
    <property type="entry name" value="NAD(P)-bd_dom_sf"/>
</dbReference>
<dbReference type="Gene3D" id="3.30.360.10">
    <property type="entry name" value="Dihydrodipicolinate Reductase, domain 2"/>
    <property type="match status" value="1"/>
</dbReference>
<dbReference type="Gene3D" id="3.40.50.720">
    <property type="entry name" value="NAD(P)-binding Rossmann-like Domain"/>
    <property type="match status" value="1"/>
</dbReference>
<dbReference type="GO" id="GO:0000166">
    <property type="term" value="F:nucleotide binding"/>
    <property type="evidence" value="ECO:0007669"/>
    <property type="project" value="InterPro"/>
</dbReference>
<keyword evidence="2" id="KW-0560">Oxidoreductase</keyword>
<dbReference type="SUPFAM" id="SSF51735">
    <property type="entry name" value="NAD(P)-binding Rossmann-fold domains"/>
    <property type="match status" value="1"/>
</dbReference>
<dbReference type="OrthoDB" id="9815825at2"/>
<dbReference type="PANTHER" id="PTHR22604">
    <property type="entry name" value="OXIDOREDUCTASES"/>
    <property type="match status" value="1"/>
</dbReference>
<dbReference type="GO" id="GO:0016491">
    <property type="term" value="F:oxidoreductase activity"/>
    <property type="evidence" value="ECO:0007669"/>
    <property type="project" value="UniProtKB-KW"/>
</dbReference>
<dbReference type="InterPro" id="IPR000683">
    <property type="entry name" value="Gfo/Idh/MocA-like_OxRdtase_N"/>
</dbReference>
<sequence>MATPTRWGILATGGIAAAFVSDLALLPDAEVVAVGSRRLDTAQAFAAERGIPRAYGSWAELAAAPDVDVVYVATPHAAHHAAAHLCLSAGKPVLVEKPITLDRASAADLVATARERGVFLMEAMWTRALPAIRRMRELVADGAIGEVTAVYADFAISGPFAPTHRLRAPELGGGALLDLGVYPVTFTHLFLGVPSRISAMATLTPEGVDENTAMTFGYDSGALAVLHCGIVGGSPVSATVLGTRGRIVIPKRFFGTTGFTLVRGGESEEMTFPRSGNGLAFEAEEVMACLAAGRTESDLVPHAATLDVMGILDEVRKQIGVSYA</sequence>